<keyword evidence="2" id="KW-1185">Reference proteome</keyword>
<protein>
    <submittedName>
        <fullName evidence="1">Uncharacterized protein</fullName>
    </submittedName>
</protein>
<dbReference type="InParanoid" id="M4B5T0"/>
<organism evidence="1 2">
    <name type="scientific">Hyaloperonospora arabidopsidis (strain Emoy2)</name>
    <name type="common">Downy mildew agent</name>
    <name type="synonym">Peronospora arabidopsidis</name>
    <dbReference type="NCBI Taxonomy" id="559515"/>
    <lineage>
        <taxon>Eukaryota</taxon>
        <taxon>Sar</taxon>
        <taxon>Stramenopiles</taxon>
        <taxon>Oomycota</taxon>
        <taxon>Peronosporomycetes</taxon>
        <taxon>Peronosporales</taxon>
        <taxon>Peronosporaceae</taxon>
        <taxon>Hyaloperonospora</taxon>
    </lineage>
</organism>
<dbReference type="AlphaFoldDB" id="M4B5T0"/>
<dbReference type="Proteomes" id="UP000011713">
    <property type="component" value="Unassembled WGS sequence"/>
</dbReference>
<evidence type="ECO:0000313" key="2">
    <source>
        <dbReference type="Proteomes" id="UP000011713"/>
    </source>
</evidence>
<dbReference type="VEuPathDB" id="FungiDB:HpaG801630"/>
<sequence>MRTGIIDTVSVGKRECMVKDFYIKKNAPDAFRPPAGGLVSGLSNLEVRTFVSCANQTKNLLELNVNTQITRYNYQTWQLGR</sequence>
<dbReference type="EnsemblProtists" id="HpaT801630">
    <property type="protein sequence ID" value="HpaP801630"/>
    <property type="gene ID" value="HpaG801630"/>
</dbReference>
<reference evidence="2" key="1">
    <citation type="journal article" date="2010" name="Science">
        <title>Signatures of adaptation to obligate biotrophy in the Hyaloperonospora arabidopsidis genome.</title>
        <authorList>
            <person name="Baxter L."/>
            <person name="Tripathy S."/>
            <person name="Ishaque N."/>
            <person name="Boot N."/>
            <person name="Cabral A."/>
            <person name="Kemen E."/>
            <person name="Thines M."/>
            <person name="Ah-Fong A."/>
            <person name="Anderson R."/>
            <person name="Badejoko W."/>
            <person name="Bittner-Eddy P."/>
            <person name="Boore J.L."/>
            <person name="Chibucos M.C."/>
            <person name="Coates M."/>
            <person name="Dehal P."/>
            <person name="Delehaunty K."/>
            <person name="Dong S."/>
            <person name="Downton P."/>
            <person name="Dumas B."/>
            <person name="Fabro G."/>
            <person name="Fronick C."/>
            <person name="Fuerstenberg S.I."/>
            <person name="Fulton L."/>
            <person name="Gaulin E."/>
            <person name="Govers F."/>
            <person name="Hughes L."/>
            <person name="Humphray S."/>
            <person name="Jiang R.H."/>
            <person name="Judelson H."/>
            <person name="Kamoun S."/>
            <person name="Kyung K."/>
            <person name="Meijer H."/>
            <person name="Minx P."/>
            <person name="Morris P."/>
            <person name="Nelson J."/>
            <person name="Phuntumart V."/>
            <person name="Qutob D."/>
            <person name="Rehmany A."/>
            <person name="Rougon-Cardoso A."/>
            <person name="Ryden P."/>
            <person name="Torto-Alalibo T."/>
            <person name="Studholme D."/>
            <person name="Wang Y."/>
            <person name="Win J."/>
            <person name="Wood J."/>
            <person name="Clifton S.W."/>
            <person name="Rogers J."/>
            <person name="Van den Ackerveken G."/>
            <person name="Jones J.D."/>
            <person name="McDowell J.M."/>
            <person name="Beynon J."/>
            <person name="Tyler B.M."/>
        </authorList>
    </citation>
    <scope>NUCLEOTIDE SEQUENCE [LARGE SCALE GENOMIC DNA]</scope>
    <source>
        <strain evidence="2">Emoy2</strain>
    </source>
</reference>
<evidence type="ECO:0000313" key="1">
    <source>
        <dbReference type="EnsemblProtists" id="HpaP801630"/>
    </source>
</evidence>
<dbReference type="EMBL" id="JH598461">
    <property type="status" value="NOT_ANNOTATED_CDS"/>
    <property type="molecule type" value="Genomic_DNA"/>
</dbReference>
<proteinExistence type="predicted"/>
<dbReference type="HOGENOM" id="CLU_2578994_0_0_1"/>
<name>M4B5T0_HYAAE</name>
<accession>M4B5T0</accession>
<reference evidence="1" key="2">
    <citation type="submission" date="2015-06" db="UniProtKB">
        <authorList>
            <consortium name="EnsemblProtists"/>
        </authorList>
    </citation>
    <scope>IDENTIFICATION</scope>
    <source>
        <strain evidence="1">Emoy2</strain>
    </source>
</reference>